<dbReference type="InterPro" id="IPR036188">
    <property type="entry name" value="FAD/NAD-bd_sf"/>
</dbReference>
<proteinExistence type="predicted"/>
<sequence length="392" mass="42474">MTHSSKALVIGGGIAGLTASICLDMAGLESEVYEAYPSHKEAGSSFVLAPSGQEVLKSMGIFEEVRENSFDAANSSSFFTSNNEFIGRMEWNPSVLGGEFLSIGRTELLNALLAEAKRREIRVTYGKKLHSAVTSPHDIKATFEDGTEAHGTLLIGADGTKSRTRSLIFPHIPLKHSGVWCIFGKSSPDCLSYDELAALRNSMNSYEGRTATCFVTHDGTGDNQSISWVLVGTVERKIPVKNFERKPKEGLRSELLDFVHDWQGPVPALIKEAGALTPVQLHCLDALPAWSSGRIALVGDAIHAASPLLGLGATFALGDAMYLSKMLREHDYPDAFSYYHHDRHAHIRSISAHQPFTLGASAALFTFGQGVPPVDWEGTDSHTLLNAPQPRG</sequence>
<evidence type="ECO:0000313" key="5">
    <source>
        <dbReference type="Proteomes" id="UP000727056"/>
    </source>
</evidence>
<dbReference type="Proteomes" id="UP000727056">
    <property type="component" value="Unassembled WGS sequence"/>
</dbReference>
<organism evidence="4 5">
    <name type="scientific">Streptomyces bohaiensis</name>
    <dbReference type="NCBI Taxonomy" id="1431344"/>
    <lineage>
        <taxon>Bacteria</taxon>
        <taxon>Bacillati</taxon>
        <taxon>Actinomycetota</taxon>
        <taxon>Actinomycetes</taxon>
        <taxon>Kitasatosporales</taxon>
        <taxon>Streptomycetaceae</taxon>
        <taxon>Streptomyces</taxon>
    </lineage>
</organism>
<evidence type="ECO:0000313" key="4">
    <source>
        <dbReference type="EMBL" id="NJQ14086.1"/>
    </source>
</evidence>
<dbReference type="EMBL" id="JAAVJC010000015">
    <property type="protein sequence ID" value="NJQ14086.1"/>
    <property type="molecule type" value="Genomic_DNA"/>
</dbReference>
<dbReference type="RefSeq" id="WP_168086921.1">
    <property type="nucleotide sequence ID" value="NZ_BHZH01000014.1"/>
</dbReference>
<name>A0ABX1C4D9_9ACTN</name>
<evidence type="ECO:0000256" key="2">
    <source>
        <dbReference type="ARBA" id="ARBA00023033"/>
    </source>
</evidence>
<dbReference type="InterPro" id="IPR050493">
    <property type="entry name" value="FAD-dep_Monooxygenase_BioMet"/>
</dbReference>
<accession>A0ABX1C4D9</accession>
<dbReference type="SUPFAM" id="SSF51905">
    <property type="entry name" value="FAD/NAD(P)-binding domain"/>
    <property type="match status" value="1"/>
</dbReference>
<evidence type="ECO:0000256" key="1">
    <source>
        <dbReference type="ARBA" id="ARBA00023002"/>
    </source>
</evidence>
<dbReference type="InterPro" id="IPR002938">
    <property type="entry name" value="FAD-bd"/>
</dbReference>
<dbReference type="PRINTS" id="PR00420">
    <property type="entry name" value="RNGMNOXGNASE"/>
</dbReference>
<protein>
    <recommendedName>
        <fullName evidence="3">FAD-binding domain-containing protein</fullName>
    </recommendedName>
</protein>
<keyword evidence="5" id="KW-1185">Reference proteome</keyword>
<gene>
    <name evidence="4" type="ORF">HCN52_03810</name>
</gene>
<reference evidence="4 5" key="1">
    <citation type="submission" date="2020-03" db="EMBL/GenBank/DDBJ databases">
        <title>Draft genome of Streptomyces sp. ventii, isolated from the Axial Seamount in the Pacific Ocean, and resequencing of the two type strains Streptomyces lonarensis strain NCL 716 and Streptomyces bohaiensis strain 11A07.</title>
        <authorList>
            <person name="Loughran R.M."/>
            <person name="Pfannmuller K.M."/>
            <person name="Wasson B.J."/>
            <person name="Deadmond M.C."/>
            <person name="Paddock B.E."/>
            <person name="Koyack M.J."/>
            <person name="Gallegos D.A."/>
            <person name="Mitchell E.A."/>
            <person name="Ushijima B."/>
            <person name="Saw J.H."/>
            <person name="Mcphail K.L."/>
            <person name="Videau P."/>
        </authorList>
    </citation>
    <scope>NUCLEOTIDE SEQUENCE [LARGE SCALE GENOMIC DNA]</scope>
    <source>
        <strain evidence="4 5">11A07</strain>
    </source>
</reference>
<keyword evidence="1" id="KW-0560">Oxidoreductase</keyword>
<dbReference type="PANTHER" id="PTHR13789:SF309">
    <property type="entry name" value="PUTATIVE (AFU_ORTHOLOGUE AFUA_6G14510)-RELATED"/>
    <property type="match status" value="1"/>
</dbReference>
<keyword evidence="2" id="KW-0503">Monooxygenase</keyword>
<feature type="domain" description="FAD-binding" evidence="3">
    <location>
        <begin position="6"/>
        <end position="167"/>
    </location>
</feature>
<dbReference type="Gene3D" id="3.50.50.60">
    <property type="entry name" value="FAD/NAD(P)-binding domain"/>
    <property type="match status" value="1"/>
</dbReference>
<evidence type="ECO:0000259" key="3">
    <source>
        <dbReference type="Pfam" id="PF01494"/>
    </source>
</evidence>
<dbReference type="Pfam" id="PF01494">
    <property type="entry name" value="FAD_binding_3"/>
    <property type="match status" value="2"/>
</dbReference>
<dbReference type="PANTHER" id="PTHR13789">
    <property type="entry name" value="MONOOXYGENASE"/>
    <property type="match status" value="1"/>
</dbReference>
<comment type="caution">
    <text evidence="4">The sequence shown here is derived from an EMBL/GenBank/DDBJ whole genome shotgun (WGS) entry which is preliminary data.</text>
</comment>
<feature type="domain" description="FAD-binding" evidence="3">
    <location>
        <begin position="289"/>
        <end position="349"/>
    </location>
</feature>